<dbReference type="Proteomes" id="UP000479710">
    <property type="component" value="Unassembled WGS sequence"/>
</dbReference>
<name>A0A6G1D9N7_9ORYZ</name>
<dbReference type="AlphaFoldDB" id="A0A6G1D9N7"/>
<evidence type="ECO:0000313" key="3">
    <source>
        <dbReference type="Proteomes" id="UP000479710"/>
    </source>
</evidence>
<reference evidence="2 3" key="1">
    <citation type="submission" date="2019-11" db="EMBL/GenBank/DDBJ databases">
        <title>Whole genome sequence of Oryza granulata.</title>
        <authorList>
            <person name="Li W."/>
        </authorList>
    </citation>
    <scope>NUCLEOTIDE SEQUENCE [LARGE SCALE GENOMIC DNA]</scope>
    <source>
        <strain evidence="3">cv. Menghai</strain>
        <tissue evidence="2">Leaf</tissue>
    </source>
</reference>
<dbReference type="EMBL" id="SPHZ02000007">
    <property type="protein sequence ID" value="KAF0909099.1"/>
    <property type="molecule type" value="Genomic_DNA"/>
</dbReference>
<feature type="region of interest" description="Disordered" evidence="1">
    <location>
        <begin position="1"/>
        <end position="36"/>
    </location>
</feature>
<comment type="caution">
    <text evidence="2">The sequence shown here is derived from an EMBL/GenBank/DDBJ whole genome shotgun (WGS) entry which is preliminary data.</text>
</comment>
<evidence type="ECO:0000256" key="1">
    <source>
        <dbReference type="SAM" id="MobiDB-lite"/>
    </source>
</evidence>
<protein>
    <submittedName>
        <fullName evidence="2">Uncharacterized protein</fullName>
    </submittedName>
</protein>
<accession>A0A6G1D9N7</accession>
<sequence>MGKNEEGRLGLTCTRTANDLHDRPSAPGRPAGGPSRLTTDLALAVQELAHRSASCSTGG</sequence>
<proteinExistence type="predicted"/>
<organism evidence="2 3">
    <name type="scientific">Oryza meyeriana var. granulata</name>
    <dbReference type="NCBI Taxonomy" id="110450"/>
    <lineage>
        <taxon>Eukaryota</taxon>
        <taxon>Viridiplantae</taxon>
        <taxon>Streptophyta</taxon>
        <taxon>Embryophyta</taxon>
        <taxon>Tracheophyta</taxon>
        <taxon>Spermatophyta</taxon>
        <taxon>Magnoliopsida</taxon>
        <taxon>Liliopsida</taxon>
        <taxon>Poales</taxon>
        <taxon>Poaceae</taxon>
        <taxon>BOP clade</taxon>
        <taxon>Oryzoideae</taxon>
        <taxon>Oryzeae</taxon>
        <taxon>Oryzinae</taxon>
        <taxon>Oryza</taxon>
        <taxon>Oryza meyeriana</taxon>
    </lineage>
</organism>
<evidence type="ECO:0000313" key="2">
    <source>
        <dbReference type="EMBL" id="KAF0909099.1"/>
    </source>
</evidence>
<keyword evidence="3" id="KW-1185">Reference proteome</keyword>
<gene>
    <name evidence="2" type="ORF">E2562_031355</name>
</gene>
<feature type="compositionally biased region" description="Low complexity" evidence="1">
    <location>
        <begin position="25"/>
        <end position="36"/>
    </location>
</feature>